<dbReference type="InterPro" id="IPR018490">
    <property type="entry name" value="cNMP-bd_dom_sf"/>
</dbReference>
<reference evidence="2 3" key="1">
    <citation type="submission" date="2018-05" db="EMBL/GenBank/DDBJ databases">
        <title>Leucothrix arctica sp. nov., isolated from Arctic seawater.</title>
        <authorList>
            <person name="Choi A."/>
            <person name="Baek K."/>
        </authorList>
    </citation>
    <scope>NUCLEOTIDE SEQUENCE [LARGE SCALE GENOMIC DNA]</scope>
    <source>
        <strain evidence="2 3">JCM 18388</strain>
    </source>
</reference>
<keyword evidence="3" id="KW-1185">Reference proteome</keyword>
<gene>
    <name evidence="2" type="ORF">DKW60_12405</name>
</gene>
<dbReference type="CDD" id="cd00038">
    <property type="entry name" value="CAP_ED"/>
    <property type="match status" value="1"/>
</dbReference>
<dbReference type="PROSITE" id="PS50042">
    <property type="entry name" value="CNMP_BINDING_3"/>
    <property type="match status" value="1"/>
</dbReference>
<dbReference type="Pfam" id="PF00027">
    <property type="entry name" value="cNMP_binding"/>
    <property type="match status" value="1"/>
</dbReference>
<dbReference type="InterPro" id="IPR000595">
    <property type="entry name" value="cNMP-bd_dom"/>
</dbReference>
<dbReference type="Proteomes" id="UP000245539">
    <property type="component" value="Unassembled WGS sequence"/>
</dbReference>
<accession>A0A317CDH0</accession>
<evidence type="ECO:0000313" key="2">
    <source>
        <dbReference type="EMBL" id="PWQ96578.1"/>
    </source>
</evidence>
<dbReference type="InterPro" id="IPR014710">
    <property type="entry name" value="RmlC-like_jellyroll"/>
</dbReference>
<dbReference type="EMBL" id="QGKM01000036">
    <property type="protein sequence ID" value="PWQ96578.1"/>
    <property type="molecule type" value="Genomic_DNA"/>
</dbReference>
<evidence type="ECO:0000313" key="3">
    <source>
        <dbReference type="Proteomes" id="UP000245539"/>
    </source>
</evidence>
<sequence length="205" mass="23318">MQIKSELLGMKKSIEHLKLLLESTLPDLNSESFNTLESAFAPKQFDANTTLLHQGSRWSNAYLIESGHIRMYFLNKDGKAFNKNFFGPGALILPLTPSMQHEPSLFSISCIGVGTLWQCDMQQFEAILPEDTVKSLKYQLLTRLLDGKLQREHDLLTLSAKQRYQKLLEQRPDLAEHIPLHHLASYLGMTPVTLSRLRADLKKSP</sequence>
<proteinExistence type="predicted"/>
<organism evidence="2 3">
    <name type="scientific">Leucothrix pacifica</name>
    <dbReference type="NCBI Taxonomy" id="1247513"/>
    <lineage>
        <taxon>Bacteria</taxon>
        <taxon>Pseudomonadati</taxon>
        <taxon>Pseudomonadota</taxon>
        <taxon>Gammaproteobacteria</taxon>
        <taxon>Thiotrichales</taxon>
        <taxon>Thiotrichaceae</taxon>
        <taxon>Leucothrix</taxon>
    </lineage>
</organism>
<protein>
    <submittedName>
        <fullName evidence="2">Crp/Fnr family transcriptional regulator</fullName>
    </submittedName>
</protein>
<dbReference type="AlphaFoldDB" id="A0A317CDH0"/>
<comment type="caution">
    <text evidence="2">The sequence shown here is derived from an EMBL/GenBank/DDBJ whole genome shotgun (WGS) entry which is preliminary data.</text>
</comment>
<dbReference type="Gene3D" id="2.60.120.10">
    <property type="entry name" value="Jelly Rolls"/>
    <property type="match status" value="1"/>
</dbReference>
<evidence type="ECO:0000259" key="1">
    <source>
        <dbReference type="PROSITE" id="PS50042"/>
    </source>
</evidence>
<feature type="domain" description="Cyclic nucleotide-binding" evidence="1">
    <location>
        <begin position="24"/>
        <end position="128"/>
    </location>
</feature>
<dbReference type="SUPFAM" id="SSF51206">
    <property type="entry name" value="cAMP-binding domain-like"/>
    <property type="match status" value="1"/>
</dbReference>
<name>A0A317CDH0_9GAMM</name>